<proteinExistence type="predicted"/>
<evidence type="ECO:0000313" key="2">
    <source>
        <dbReference type="Proteomes" id="UP000018721"/>
    </source>
</evidence>
<comment type="caution">
    <text evidence="1">The sequence shown here is derived from an EMBL/GenBank/DDBJ whole genome shotgun (WGS) entry which is preliminary data.</text>
</comment>
<gene>
    <name evidence="1" type="ORF">F443_22769</name>
</gene>
<evidence type="ECO:0008006" key="3">
    <source>
        <dbReference type="Google" id="ProtNLM"/>
    </source>
</evidence>
<dbReference type="HOGENOM" id="CLU_951868_0_0_1"/>
<organism evidence="1 2">
    <name type="scientific">Phytophthora nicotianae P1569</name>
    <dbReference type="NCBI Taxonomy" id="1317065"/>
    <lineage>
        <taxon>Eukaryota</taxon>
        <taxon>Sar</taxon>
        <taxon>Stramenopiles</taxon>
        <taxon>Oomycota</taxon>
        <taxon>Peronosporomycetes</taxon>
        <taxon>Peronosporales</taxon>
        <taxon>Peronosporaceae</taxon>
        <taxon>Phytophthora</taxon>
    </lineage>
</organism>
<sequence length="293" mass="32475">MAVPKVAPFYGNAPFILETGDLTSAIASGLLRPNVFVQQTDRNLENYGIAYSRKDNIGIETHGSQKAIQTRCKEFAKSRGFQLKVAGFSSKHGGGNAKYVCKKLNGQQFFDKEADQGAISCPFFFNVSGVAGEWKVIRANFCHNHLKNVGFSGRPVAEGTIARPDKDLRNTTQQVDEMIRLVRSEMLNKYEGKTDRMTGAAIAKFLLGKGISTGSVWKFEKNFDGTFQRAGFIPSIGIRVARAGRRLFAVDGAHLKGEMNNYGVYLVATVKDYDNHILPFAFSLVPTENYDHW</sequence>
<dbReference type="OrthoDB" id="119269at2759"/>
<protein>
    <recommendedName>
        <fullName evidence="3">MULE transposase domain-containing protein</fullName>
    </recommendedName>
</protein>
<feature type="non-terminal residue" evidence="1">
    <location>
        <position position="293"/>
    </location>
</feature>
<reference evidence="1 2" key="1">
    <citation type="submission" date="2013-11" db="EMBL/GenBank/DDBJ databases">
        <title>The Genome Sequence of Phytophthora parasitica P1569.</title>
        <authorList>
            <consortium name="The Broad Institute Genomics Platform"/>
            <person name="Russ C."/>
            <person name="Tyler B."/>
            <person name="Panabieres F."/>
            <person name="Shan W."/>
            <person name="Tripathy S."/>
            <person name="Grunwald N."/>
            <person name="Machado M."/>
            <person name="Johnson C.S."/>
            <person name="Arredondo F."/>
            <person name="Hong C."/>
            <person name="Coffey M."/>
            <person name="Young S.K."/>
            <person name="Zeng Q."/>
            <person name="Gargeya S."/>
            <person name="Fitzgerald M."/>
            <person name="Abouelleil A."/>
            <person name="Alvarado L."/>
            <person name="Chapman S.B."/>
            <person name="Gainer-Dewar J."/>
            <person name="Goldberg J."/>
            <person name="Griggs A."/>
            <person name="Gujja S."/>
            <person name="Hansen M."/>
            <person name="Howarth C."/>
            <person name="Imamovic A."/>
            <person name="Ireland A."/>
            <person name="Larimer J."/>
            <person name="McCowan C."/>
            <person name="Murphy C."/>
            <person name="Pearson M."/>
            <person name="Poon T.W."/>
            <person name="Priest M."/>
            <person name="Roberts A."/>
            <person name="Saif S."/>
            <person name="Shea T."/>
            <person name="Sykes S."/>
            <person name="Wortman J."/>
            <person name="Nusbaum C."/>
            <person name="Birren B."/>
        </authorList>
    </citation>
    <scope>NUCLEOTIDE SEQUENCE [LARGE SCALE GENOMIC DNA]</scope>
    <source>
        <strain evidence="1 2">P1569</strain>
    </source>
</reference>
<dbReference type="AlphaFoldDB" id="V9DT86"/>
<dbReference type="EMBL" id="ANIZ01004434">
    <property type="protein sequence ID" value="ETI30110.1"/>
    <property type="molecule type" value="Genomic_DNA"/>
</dbReference>
<name>V9DT86_PHYNI</name>
<accession>V9DT86</accession>
<keyword evidence="2" id="KW-1185">Reference proteome</keyword>
<dbReference type="Proteomes" id="UP000018721">
    <property type="component" value="Unassembled WGS sequence"/>
</dbReference>
<evidence type="ECO:0000313" key="1">
    <source>
        <dbReference type="EMBL" id="ETI30110.1"/>
    </source>
</evidence>
<dbReference type="eggNOG" id="ENOG502R0RS">
    <property type="taxonomic scope" value="Eukaryota"/>
</dbReference>